<dbReference type="Pfam" id="PF00109">
    <property type="entry name" value="ketoacyl-synt"/>
    <property type="match status" value="1"/>
</dbReference>
<dbReference type="Gene3D" id="3.40.47.10">
    <property type="match status" value="2"/>
</dbReference>
<evidence type="ECO:0000256" key="2">
    <source>
        <dbReference type="ARBA" id="ARBA00008467"/>
    </source>
</evidence>
<dbReference type="Pfam" id="PF02801">
    <property type="entry name" value="Ketoacyl-synt_C"/>
    <property type="match status" value="1"/>
</dbReference>
<dbReference type="SUPFAM" id="SSF53901">
    <property type="entry name" value="Thiolase-like"/>
    <property type="match status" value="1"/>
</dbReference>
<gene>
    <name evidence="6" type="ORF">FG87_34885</name>
</gene>
<dbReference type="Proteomes" id="UP000031364">
    <property type="component" value="Unassembled WGS sequence"/>
</dbReference>
<comment type="caution">
    <text evidence="6">The sequence shown here is derived from an EMBL/GenBank/DDBJ whole genome shotgun (WGS) entry which is preliminary data.</text>
</comment>
<evidence type="ECO:0000256" key="1">
    <source>
        <dbReference type="ARBA" id="ARBA00004796"/>
    </source>
</evidence>
<evidence type="ECO:0000313" key="7">
    <source>
        <dbReference type="Proteomes" id="UP000031364"/>
    </source>
</evidence>
<dbReference type="InterPro" id="IPR014031">
    <property type="entry name" value="Ketoacyl_synth_C"/>
</dbReference>
<evidence type="ECO:0000256" key="3">
    <source>
        <dbReference type="ARBA" id="ARBA00022679"/>
    </source>
</evidence>
<dbReference type="InterPro" id="IPR016039">
    <property type="entry name" value="Thiolase-like"/>
</dbReference>
<sequence>MPGKNSARDRVVIAGLGTVTGYGWGREALWQGLLSGKHAARPQPGFGPDRDTDGWVARIPDGGDPEWGSVYVRSVQESVREAVADARARGWRPGATVGLLHAIVLGDTDEWHDFYVRDHGKRRSRDFLRLLPSTPNSNLISEHGFHGPAMNVTAACSSANAALMTAQMWLAQGFVDDVVVVASDLSAIPDIVQPFVTLGAAVTDEDPLMACRPFQEGSRGFGFGEAATAFVVTGAADRPYAAVLGGAMTNDGYHVISVEPSHEQIFACVRQALTAARVDPAQVAYLNSHGSGTQQCDVAETALLATIFDDRPQVLATKPLTGHCQAASGGVEVAATIMGYEHGLMVSAPIVAAAHPRLVDGVIDHAGNGLTMKIALGMGGNNSALVLGPAD</sequence>
<dbReference type="InterPro" id="IPR014030">
    <property type="entry name" value="Ketoacyl_synth_N"/>
</dbReference>
<organism evidence="6 7">
    <name type="scientific">Nocardia vulneris</name>
    <dbReference type="NCBI Taxonomy" id="1141657"/>
    <lineage>
        <taxon>Bacteria</taxon>
        <taxon>Bacillati</taxon>
        <taxon>Actinomycetota</taxon>
        <taxon>Actinomycetes</taxon>
        <taxon>Mycobacteriales</taxon>
        <taxon>Nocardiaceae</taxon>
        <taxon>Nocardia</taxon>
    </lineage>
</organism>
<comment type="similarity">
    <text evidence="2 4">Belongs to the thiolase-like superfamily. Beta-ketoacyl-ACP synthases family.</text>
</comment>
<dbReference type="PANTHER" id="PTHR11712:SF347">
    <property type="entry name" value="BETA KETOACYL-ACYL CARRIER PROTEIN SYNTHASE"/>
    <property type="match status" value="1"/>
</dbReference>
<dbReference type="RefSeq" id="WP_244467479.1">
    <property type="nucleotide sequence ID" value="NZ_BDCI01000059.1"/>
</dbReference>
<evidence type="ECO:0000313" key="6">
    <source>
        <dbReference type="EMBL" id="KIA60792.1"/>
    </source>
</evidence>
<accession>A0ABR4Z688</accession>
<protein>
    <submittedName>
        <fullName evidence="6">3-oxoacyl-ACP synthase</fullName>
    </submittedName>
</protein>
<evidence type="ECO:0000256" key="4">
    <source>
        <dbReference type="RuleBase" id="RU003694"/>
    </source>
</evidence>
<keyword evidence="3 4" id="KW-0808">Transferase</keyword>
<feature type="domain" description="Ketosynthase family 3 (KS3)" evidence="5">
    <location>
        <begin position="8"/>
        <end position="389"/>
    </location>
</feature>
<name>A0ABR4Z688_9NOCA</name>
<proteinExistence type="inferred from homology"/>
<reference evidence="6 7" key="1">
    <citation type="journal article" date="2014" name="Int. J. Syst. Evol. Microbiol.">
        <title>Nocardia vulneris sp. nov., isolated from wounds of human patients in North America.</title>
        <authorList>
            <person name="Lasker B.A."/>
            <person name="Bell M."/>
            <person name="Klenk H.P."/>
            <person name="Sproer C."/>
            <person name="Schumann C."/>
            <person name="Schumann P."/>
            <person name="Brown J.M."/>
        </authorList>
    </citation>
    <scope>NUCLEOTIDE SEQUENCE [LARGE SCALE GENOMIC DNA]</scope>
    <source>
        <strain evidence="6 7">W9851</strain>
    </source>
</reference>
<evidence type="ECO:0000259" key="5">
    <source>
        <dbReference type="PROSITE" id="PS52004"/>
    </source>
</evidence>
<dbReference type="PROSITE" id="PS00606">
    <property type="entry name" value="KS3_1"/>
    <property type="match status" value="1"/>
</dbReference>
<dbReference type="PROSITE" id="PS52004">
    <property type="entry name" value="KS3_2"/>
    <property type="match status" value="1"/>
</dbReference>
<keyword evidence="7" id="KW-1185">Reference proteome</keyword>
<dbReference type="InterPro" id="IPR018201">
    <property type="entry name" value="Ketoacyl_synth_AS"/>
</dbReference>
<dbReference type="SMART" id="SM00825">
    <property type="entry name" value="PKS_KS"/>
    <property type="match status" value="1"/>
</dbReference>
<dbReference type="EMBL" id="JNFP01000059">
    <property type="protein sequence ID" value="KIA60792.1"/>
    <property type="molecule type" value="Genomic_DNA"/>
</dbReference>
<dbReference type="InterPro" id="IPR020841">
    <property type="entry name" value="PKS_Beta-ketoAc_synthase_dom"/>
</dbReference>
<dbReference type="PANTHER" id="PTHR11712">
    <property type="entry name" value="POLYKETIDE SYNTHASE-RELATED"/>
    <property type="match status" value="1"/>
</dbReference>
<comment type="pathway">
    <text evidence="1">Lipid metabolism; mycolic acid biosynthesis.</text>
</comment>
<dbReference type="InterPro" id="IPR000794">
    <property type="entry name" value="Beta-ketoacyl_synthase"/>
</dbReference>